<dbReference type="Proteomes" id="UP000586918">
    <property type="component" value="Unassembled WGS sequence"/>
</dbReference>
<dbReference type="InterPro" id="IPR012340">
    <property type="entry name" value="NA-bd_OB-fold"/>
</dbReference>
<dbReference type="InterPro" id="IPR052513">
    <property type="entry name" value="Thioester_dehydratase-like"/>
</dbReference>
<protein>
    <submittedName>
        <fullName evidence="4">Zn-ribbon domain-containing OB-fold protein</fullName>
    </submittedName>
</protein>
<sequence length="141" mass="15307">MSGTAPQRMAGKPVPEPSVTSRPFWEGCAAGELRLPRCRACDGVHFYPRSACPACGGTDLDWVRSAGTGTVYATTVVHRSFWGDAWADDVPYNVAMIELDEGVRMVSAVVGVPADQVHIGMRVGVTFVPRGDTHLPFFERR</sequence>
<keyword evidence="5" id="KW-1185">Reference proteome</keyword>
<comment type="caution">
    <text evidence="4">The sequence shown here is derived from an EMBL/GenBank/DDBJ whole genome shotgun (WGS) entry which is preliminary data.</text>
</comment>
<name>A0A848DDV0_9PSEU</name>
<reference evidence="4 5" key="1">
    <citation type="submission" date="2020-04" db="EMBL/GenBank/DDBJ databases">
        <authorList>
            <person name="Klaysubun C."/>
            <person name="Duangmal K."/>
            <person name="Lipun K."/>
        </authorList>
    </citation>
    <scope>NUCLEOTIDE SEQUENCE [LARGE SCALE GENOMIC DNA]</scope>
    <source>
        <strain evidence="4 5">DSM 45300</strain>
    </source>
</reference>
<dbReference type="Pfam" id="PF12172">
    <property type="entry name" value="zf-ChsH2"/>
    <property type="match status" value="1"/>
</dbReference>
<feature type="domain" description="ChsH2 rubredoxin-like zinc ribbon" evidence="3">
    <location>
        <begin position="25"/>
        <end position="61"/>
    </location>
</feature>
<dbReference type="InterPro" id="IPR022002">
    <property type="entry name" value="ChsH2_Znr"/>
</dbReference>
<dbReference type="Gene3D" id="6.10.30.10">
    <property type="match status" value="1"/>
</dbReference>
<evidence type="ECO:0000313" key="4">
    <source>
        <dbReference type="EMBL" id="NMH90766.1"/>
    </source>
</evidence>
<evidence type="ECO:0000313" key="5">
    <source>
        <dbReference type="Proteomes" id="UP000586918"/>
    </source>
</evidence>
<dbReference type="PANTHER" id="PTHR34075">
    <property type="entry name" value="BLR3430 PROTEIN"/>
    <property type="match status" value="1"/>
</dbReference>
<accession>A0A848DDV0</accession>
<feature type="region of interest" description="Disordered" evidence="1">
    <location>
        <begin position="1"/>
        <end position="20"/>
    </location>
</feature>
<dbReference type="PANTHER" id="PTHR34075:SF5">
    <property type="entry name" value="BLR3430 PROTEIN"/>
    <property type="match status" value="1"/>
</dbReference>
<organism evidence="4 5">
    <name type="scientific">Pseudonocardia bannensis</name>
    <dbReference type="NCBI Taxonomy" id="630973"/>
    <lineage>
        <taxon>Bacteria</taxon>
        <taxon>Bacillati</taxon>
        <taxon>Actinomycetota</taxon>
        <taxon>Actinomycetes</taxon>
        <taxon>Pseudonocardiales</taxon>
        <taxon>Pseudonocardiaceae</taxon>
        <taxon>Pseudonocardia</taxon>
    </lineage>
</organism>
<gene>
    <name evidence="4" type="ORF">HF519_04040</name>
</gene>
<evidence type="ECO:0000256" key="1">
    <source>
        <dbReference type="SAM" id="MobiDB-lite"/>
    </source>
</evidence>
<evidence type="ECO:0000259" key="3">
    <source>
        <dbReference type="Pfam" id="PF12172"/>
    </source>
</evidence>
<dbReference type="SUPFAM" id="SSF50249">
    <property type="entry name" value="Nucleic acid-binding proteins"/>
    <property type="match status" value="1"/>
</dbReference>
<dbReference type="InterPro" id="IPR002878">
    <property type="entry name" value="ChsH2_C"/>
</dbReference>
<proteinExistence type="predicted"/>
<feature type="domain" description="ChsH2 C-terminal OB-fold" evidence="2">
    <location>
        <begin position="62"/>
        <end position="127"/>
    </location>
</feature>
<dbReference type="AlphaFoldDB" id="A0A848DDV0"/>
<dbReference type="EMBL" id="JAAXKZ010000008">
    <property type="protein sequence ID" value="NMH90766.1"/>
    <property type="molecule type" value="Genomic_DNA"/>
</dbReference>
<dbReference type="Pfam" id="PF01796">
    <property type="entry name" value="OB_ChsH2_C"/>
    <property type="match status" value="1"/>
</dbReference>
<evidence type="ECO:0000259" key="2">
    <source>
        <dbReference type="Pfam" id="PF01796"/>
    </source>
</evidence>
<dbReference type="RefSeq" id="WP_169410257.1">
    <property type="nucleotide sequence ID" value="NZ_JAAXKZ010000008.1"/>
</dbReference>